<feature type="region of interest" description="Disordered" evidence="1">
    <location>
        <begin position="1"/>
        <end position="29"/>
    </location>
</feature>
<name>A0ABV9ZS78_9ACTN</name>
<evidence type="ECO:0000313" key="3">
    <source>
        <dbReference type="EMBL" id="MFC5144273.1"/>
    </source>
</evidence>
<dbReference type="RefSeq" id="WP_382037997.1">
    <property type="nucleotide sequence ID" value="NZ_JBHSKJ010000003.1"/>
</dbReference>
<evidence type="ECO:0000256" key="1">
    <source>
        <dbReference type="SAM" id="MobiDB-lite"/>
    </source>
</evidence>
<keyword evidence="2" id="KW-0472">Membrane</keyword>
<reference evidence="4" key="1">
    <citation type="journal article" date="2019" name="Int. J. Syst. Evol. Microbiol.">
        <title>The Global Catalogue of Microorganisms (GCM) 10K type strain sequencing project: providing services to taxonomists for standard genome sequencing and annotation.</title>
        <authorList>
            <consortium name="The Broad Institute Genomics Platform"/>
            <consortium name="The Broad Institute Genome Sequencing Center for Infectious Disease"/>
            <person name="Wu L."/>
            <person name="Ma J."/>
        </authorList>
    </citation>
    <scope>NUCLEOTIDE SEQUENCE [LARGE SCALE GENOMIC DNA]</scope>
    <source>
        <strain evidence="4">CGMCC 4.1641</strain>
    </source>
</reference>
<gene>
    <name evidence="3" type="ORF">ACFPP6_06180</name>
</gene>
<proteinExistence type="predicted"/>
<evidence type="ECO:0008006" key="5">
    <source>
        <dbReference type="Google" id="ProtNLM"/>
    </source>
</evidence>
<keyword evidence="2" id="KW-1133">Transmembrane helix</keyword>
<dbReference type="Proteomes" id="UP001596222">
    <property type="component" value="Unassembled WGS sequence"/>
</dbReference>
<feature type="compositionally biased region" description="Pro residues" evidence="1">
    <location>
        <begin position="1"/>
        <end position="13"/>
    </location>
</feature>
<evidence type="ECO:0000256" key="2">
    <source>
        <dbReference type="SAM" id="Phobius"/>
    </source>
</evidence>
<protein>
    <recommendedName>
        <fullName evidence="5">Integral membrane protein</fullName>
    </recommendedName>
</protein>
<dbReference type="EMBL" id="JBHSKJ010000003">
    <property type="protein sequence ID" value="MFC5144273.1"/>
    <property type="molecule type" value="Genomic_DNA"/>
</dbReference>
<keyword evidence="2" id="KW-0812">Transmembrane</keyword>
<feature type="transmembrane region" description="Helical" evidence="2">
    <location>
        <begin position="168"/>
        <end position="191"/>
    </location>
</feature>
<sequence>MTEHLIPPPPAYPPAISAREPRPSGAQGAWPLPWWQQKPDALPGPEAVVDIDGLPKSPPPAGIDGAEEGATPLEDEALPEPVPVWFIPAPGYYPALPTPGPPTALSPRTRAALYNLTAAGTGYGLGLAPLISHAITAVGHTSISGALTLGCGTCLATAHFWDRRTRHWWPGLAWVARIPLASAVLALALYAPATTT</sequence>
<evidence type="ECO:0000313" key="4">
    <source>
        <dbReference type="Proteomes" id="UP001596222"/>
    </source>
</evidence>
<organism evidence="3 4">
    <name type="scientific">Streptomyces aureoversilis</name>
    <dbReference type="NCBI Taxonomy" id="67277"/>
    <lineage>
        <taxon>Bacteria</taxon>
        <taxon>Bacillati</taxon>
        <taxon>Actinomycetota</taxon>
        <taxon>Actinomycetes</taxon>
        <taxon>Kitasatosporales</taxon>
        <taxon>Streptomycetaceae</taxon>
        <taxon>Streptomyces</taxon>
    </lineage>
</organism>
<accession>A0ABV9ZS78</accession>
<keyword evidence="4" id="KW-1185">Reference proteome</keyword>
<comment type="caution">
    <text evidence="3">The sequence shown here is derived from an EMBL/GenBank/DDBJ whole genome shotgun (WGS) entry which is preliminary data.</text>
</comment>
<feature type="transmembrane region" description="Helical" evidence="2">
    <location>
        <begin position="143"/>
        <end position="161"/>
    </location>
</feature>
<feature type="transmembrane region" description="Helical" evidence="2">
    <location>
        <begin position="112"/>
        <end position="131"/>
    </location>
</feature>